<name>A0A7D5PFH6_9EURY</name>
<dbReference type="InterPro" id="IPR016024">
    <property type="entry name" value="ARM-type_fold"/>
</dbReference>
<dbReference type="PANTHER" id="PTHR12697:SF5">
    <property type="entry name" value="DEOXYHYPUSINE HYDROXYLASE"/>
    <property type="match status" value="1"/>
</dbReference>
<dbReference type="InterPro" id="IPR004155">
    <property type="entry name" value="PBS_lyase_HEAT"/>
</dbReference>
<gene>
    <name evidence="2" type="ORF">HZS54_14615</name>
</gene>
<sequence>MSNGDDEAADEEAANEEADAGEAEETALSADTLDQRLDDAEEALEAAETEADLDEVEEDLNEIESDLDAADLPEPDEDDEDAEDPAAELEDRIADLRDQLADQRGPYADDVVAVLEEAQSTITDTRWTEDGRPDVVAAVDSYLKTVESEIDTAISAESGDSEDLADAVDQVAQVIEGSALDPDEDEETIAALLEAAETLQDDLEAAEEWDDLTVRQQLDAEGFYDVLESENRKDFPAEWNAVKVYEELGEVEPIVKALETFDSDFMEENVLDTLWRMGPEEAYDAVHQRAQKRNKRPVQILGKIADDDATETLHDFIDGDGDAALQKVTLRALGEIGSEESVQPVAQRLDADNYEIRSAAARSLGLLGDTRAIEPLADVLDDDEANEVRASAAWALNQIGTERALDVLEGYTDDRAYLVQSEAEKAV</sequence>
<dbReference type="SMART" id="SM00567">
    <property type="entry name" value="EZ_HEAT"/>
    <property type="match status" value="3"/>
</dbReference>
<feature type="region of interest" description="Disordered" evidence="1">
    <location>
        <begin position="1"/>
        <end position="99"/>
    </location>
</feature>
<dbReference type="Gene3D" id="1.25.10.10">
    <property type="entry name" value="Leucine-rich Repeat Variant"/>
    <property type="match status" value="1"/>
</dbReference>
<dbReference type="Pfam" id="PF13646">
    <property type="entry name" value="HEAT_2"/>
    <property type="match status" value="1"/>
</dbReference>
<feature type="compositionally biased region" description="Basic and acidic residues" evidence="1">
    <location>
        <begin position="89"/>
        <end position="99"/>
    </location>
</feature>
<accession>A0A7D5PFH6</accession>
<dbReference type="RefSeq" id="WP_179917848.1">
    <property type="nucleotide sequence ID" value="NZ_CP058909.1"/>
</dbReference>
<dbReference type="GO" id="GO:0016491">
    <property type="term" value="F:oxidoreductase activity"/>
    <property type="evidence" value="ECO:0007669"/>
    <property type="project" value="TreeGrafter"/>
</dbReference>
<dbReference type="OrthoDB" id="293146at2157"/>
<evidence type="ECO:0000313" key="3">
    <source>
        <dbReference type="Proteomes" id="UP000509346"/>
    </source>
</evidence>
<protein>
    <submittedName>
        <fullName evidence="2">HEAT repeat domain-containing protein</fullName>
    </submittedName>
</protein>
<dbReference type="AlphaFoldDB" id="A0A7D5PFH6"/>
<feature type="compositionally biased region" description="Acidic residues" evidence="1">
    <location>
        <begin position="39"/>
        <end position="88"/>
    </location>
</feature>
<proteinExistence type="predicted"/>
<dbReference type="InterPro" id="IPR011989">
    <property type="entry name" value="ARM-like"/>
</dbReference>
<evidence type="ECO:0000313" key="2">
    <source>
        <dbReference type="EMBL" id="QLH82779.1"/>
    </source>
</evidence>
<dbReference type="GeneID" id="56083846"/>
<dbReference type="Proteomes" id="UP000509346">
    <property type="component" value="Chromosome"/>
</dbReference>
<dbReference type="KEGG" id="hpel:HZS54_14615"/>
<dbReference type="EMBL" id="CP058909">
    <property type="protein sequence ID" value="QLH82779.1"/>
    <property type="molecule type" value="Genomic_DNA"/>
</dbReference>
<keyword evidence="3" id="KW-1185">Reference proteome</keyword>
<reference evidence="2 3" key="1">
    <citation type="submission" date="2020-07" db="EMBL/GenBank/DDBJ databases">
        <title>Halosimplex litoreum sp. nov. and Halosimplex rubrum sp. nov., isolated from different salt environments.</title>
        <authorList>
            <person name="Cui H."/>
        </authorList>
    </citation>
    <scope>NUCLEOTIDE SEQUENCE [LARGE SCALE GENOMIC DNA]</scope>
    <source>
        <strain evidence="2 3">R2</strain>
    </source>
</reference>
<evidence type="ECO:0000256" key="1">
    <source>
        <dbReference type="SAM" id="MobiDB-lite"/>
    </source>
</evidence>
<dbReference type="SUPFAM" id="SSF48371">
    <property type="entry name" value="ARM repeat"/>
    <property type="match status" value="1"/>
</dbReference>
<feature type="compositionally biased region" description="Acidic residues" evidence="1">
    <location>
        <begin position="1"/>
        <end position="25"/>
    </location>
</feature>
<organism evidence="2 3">
    <name type="scientific">Halosimplex pelagicum</name>
    <dbReference type="NCBI Taxonomy" id="869886"/>
    <lineage>
        <taxon>Archaea</taxon>
        <taxon>Methanobacteriati</taxon>
        <taxon>Methanobacteriota</taxon>
        <taxon>Stenosarchaea group</taxon>
        <taxon>Halobacteria</taxon>
        <taxon>Halobacteriales</taxon>
        <taxon>Haloarculaceae</taxon>
        <taxon>Halosimplex</taxon>
    </lineage>
</organism>
<dbReference type="PANTHER" id="PTHR12697">
    <property type="entry name" value="PBS LYASE HEAT-LIKE PROTEIN"/>
    <property type="match status" value="1"/>
</dbReference>